<dbReference type="EMBL" id="NRSH01000062">
    <property type="protein sequence ID" value="MBK1726722.1"/>
    <property type="molecule type" value="Genomic_DNA"/>
</dbReference>
<feature type="chain" id="PRO_5047289411" description="Endonuclease/exonuclease/phosphatase domain-containing protein" evidence="4">
    <location>
        <begin position="23"/>
        <end position="359"/>
    </location>
</feature>
<evidence type="ECO:0000256" key="4">
    <source>
        <dbReference type="SAM" id="SignalP"/>
    </source>
</evidence>
<dbReference type="Proteomes" id="UP000738126">
    <property type="component" value="Unassembled WGS sequence"/>
</dbReference>
<comment type="similarity">
    <text evidence="1">Belongs to the DNase I family.</text>
</comment>
<dbReference type="InterPro" id="IPR005135">
    <property type="entry name" value="Endo/exonuclease/phosphatase"/>
</dbReference>
<name>A0ABS1E689_9GAMM</name>
<dbReference type="RefSeq" id="WP_200258343.1">
    <property type="nucleotide sequence ID" value="NZ_NRSH01000062.1"/>
</dbReference>
<accession>A0ABS1E689</accession>
<gene>
    <name evidence="6" type="ORF">CKO13_06735</name>
</gene>
<feature type="signal peptide" evidence="4">
    <location>
        <begin position="1"/>
        <end position="22"/>
    </location>
</feature>
<dbReference type="PANTHER" id="PTHR11371">
    <property type="entry name" value="DEOXYRIBONUCLEASE"/>
    <property type="match status" value="1"/>
</dbReference>
<dbReference type="Gene3D" id="3.60.10.10">
    <property type="entry name" value="Endonuclease/exonuclease/phosphatase"/>
    <property type="match status" value="1"/>
</dbReference>
<dbReference type="PANTHER" id="PTHR11371:SF31">
    <property type="entry name" value="EXTRACELLULAR NUCLEASE"/>
    <property type="match status" value="1"/>
</dbReference>
<dbReference type="Pfam" id="PF12836">
    <property type="entry name" value="HHH_3"/>
    <property type="match status" value="1"/>
</dbReference>
<dbReference type="SUPFAM" id="SSF81585">
    <property type="entry name" value="PsbU/PolX domain-like"/>
    <property type="match status" value="1"/>
</dbReference>
<organism evidence="6 7">
    <name type="scientific">Halorhodospira neutriphila</name>
    <dbReference type="NCBI Taxonomy" id="168379"/>
    <lineage>
        <taxon>Bacteria</taxon>
        <taxon>Pseudomonadati</taxon>
        <taxon>Pseudomonadota</taxon>
        <taxon>Gammaproteobacteria</taxon>
        <taxon>Chromatiales</taxon>
        <taxon>Ectothiorhodospiraceae</taxon>
        <taxon>Halorhodospira</taxon>
    </lineage>
</organism>
<dbReference type="Pfam" id="PF03372">
    <property type="entry name" value="Exo_endo_phos"/>
    <property type="match status" value="1"/>
</dbReference>
<dbReference type="CDD" id="cd10283">
    <property type="entry name" value="MnuA_DNase1-like"/>
    <property type="match status" value="1"/>
</dbReference>
<evidence type="ECO:0000259" key="5">
    <source>
        <dbReference type="Pfam" id="PF03372"/>
    </source>
</evidence>
<protein>
    <recommendedName>
        <fullName evidence="5">Endonuclease/exonuclease/phosphatase domain-containing protein</fullName>
    </recommendedName>
</protein>
<dbReference type="Gene3D" id="1.10.150.320">
    <property type="entry name" value="Photosystem II 12 kDa extrinsic protein"/>
    <property type="match status" value="1"/>
</dbReference>
<evidence type="ECO:0000256" key="1">
    <source>
        <dbReference type="ARBA" id="ARBA00007359"/>
    </source>
</evidence>
<evidence type="ECO:0000313" key="6">
    <source>
        <dbReference type="EMBL" id="MBK1726722.1"/>
    </source>
</evidence>
<sequence>MPRTTTLTTALAGLLASTTATADLAVGSWNIQHLGWDNGKDLAAVAAVASRFDLLAVQELMDPAALGRLERRFEERTGEAWGSMASDALGASSYQEHYGFLWREAEATYVEGAVVYLDRRGAFARPPYSALFADTDTGQRYAAATVHITYGDSVSDRTPEIRALDEYWRWLDETYSDSTRLLMGDFNLELGNEAWRELDALAKPAVTRDGTTLSSTDGRYASLYDNIWYDSSRLRPDGSGVLRFPELLDINHEEARDSVSDHAPVHLLLDGAQLRDAAAATGRRDGRRERRQPAARSGCVNINRASADALEEIIHVGPARAEDIIQGRPWESADELDRIDGIGPSRLEDIEEQGEACVP</sequence>
<keyword evidence="4" id="KW-0732">Signal</keyword>
<keyword evidence="2" id="KW-0540">Nuclease</keyword>
<dbReference type="SMART" id="SM00476">
    <property type="entry name" value="DNaseIc"/>
    <property type="match status" value="1"/>
</dbReference>
<reference evidence="6 7" key="1">
    <citation type="journal article" date="2020" name="Microorganisms">
        <title>Osmotic Adaptation and Compatible Solute Biosynthesis of Phototrophic Bacteria as Revealed from Genome Analyses.</title>
        <authorList>
            <person name="Imhoff J.F."/>
            <person name="Rahn T."/>
            <person name="Kunzel S."/>
            <person name="Keller A."/>
            <person name="Neulinger S.C."/>
        </authorList>
    </citation>
    <scope>NUCLEOTIDE SEQUENCE [LARGE SCALE GENOMIC DNA]</scope>
    <source>
        <strain evidence="6 7">DSM 15116</strain>
    </source>
</reference>
<dbReference type="SUPFAM" id="SSF56219">
    <property type="entry name" value="DNase I-like"/>
    <property type="match status" value="1"/>
</dbReference>
<evidence type="ECO:0000256" key="2">
    <source>
        <dbReference type="ARBA" id="ARBA00022722"/>
    </source>
</evidence>
<proteinExistence type="inferred from homology"/>
<dbReference type="InterPro" id="IPR016202">
    <property type="entry name" value="DNase_I"/>
</dbReference>
<keyword evidence="7" id="KW-1185">Reference proteome</keyword>
<feature type="domain" description="Endonuclease/exonuclease/phosphatase" evidence="5">
    <location>
        <begin position="27"/>
        <end position="262"/>
    </location>
</feature>
<keyword evidence="3" id="KW-0378">Hydrolase</keyword>
<dbReference type="InterPro" id="IPR036691">
    <property type="entry name" value="Endo/exonu/phosph_ase_sf"/>
</dbReference>
<evidence type="ECO:0000256" key="3">
    <source>
        <dbReference type="ARBA" id="ARBA00022801"/>
    </source>
</evidence>
<comment type="caution">
    <text evidence="6">The sequence shown here is derived from an EMBL/GenBank/DDBJ whole genome shotgun (WGS) entry which is preliminary data.</text>
</comment>
<evidence type="ECO:0000313" key="7">
    <source>
        <dbReference type="Proteomes" id="UP000738126"/>
    </source>
</evidence>